<keyword evidence="2" id="KW-1185">Reference proteome</keyword>
<dbReference type="EMBL" id="AQPN01000099">
    <property type="protein sequence ID" value="EOR94060.1"/>
    <property type="molecule type" value="Genomic_DNA"/>
</dbReference>
<protein>
    <submittedName>
        <fullName evidence="1">mRNA 3-end processing factor</fullName>
    </submittedName>
</protein>
<dbReference type="AlphaFoldDB" id="R9GR87"/>
<dbReference type="OrthoDB" id="9803916at2"/>
<dbReference type="InterPro" id="IPR026360">
    <property type="entry name" value="Xnuc_lig_assoc"/>
</dbReference>
<dbReference type="PANTHER" id="PTHR11203">
    <property type="entry name" value="CLEAVAGE AND POLYADENYLATION SPECIFICITY FACTOR FAMILY MEMBER"/>
    <property type="match status" value="1"/>
</dbReference>
<organism evidence="1 2">
    <name type="scientific">Arcticibacter svalbardensis MN12-7</name>
    <dbReference type="NCBI Taxonomy" id="1150600"/>
    <lineage>
        <taxon>Bacteria</taxon>
        <taxon>Pseudomonadati</taxon>
        <taxon>Bacteroidota</taxon>
        <taxon>Sphingobacteriia</taxon>
        <taxon>Sphingobacteriales</taxon>
        <taxon>Sphingobacteriaceae</taxon>
        <taxon>Arcticibacter</taxon>
    </lineage>
</organism>
<dbReference type="SUPFAM" id="SSF56281">
    <property type="entry name" value="Metallo-hydrolase/oxidoreductase"/>
    <property type="match status" value="1"/>
</dbReference>
<dbReference type="Proteomes" id="UP000014174">
    <property type="component" value="Unassembled WGS sequence"/>
</dbReference>
<dbReference type="PATRIC" id="fig|1150600.3.peg.2749"/>
<reference evidence="1 2" key="1">
    <citation type="journal article" date="2013" name="Genome Announc.">
        <title>Draft Genome Sequence of Arcticibacter svalbardensis Strain MN12-7T, a Member of the Family Sphingobacteriaceae Isolated from an Arctic Soil Sample.</title>
        <authorList>
            <person name="Shivaji S."/>
            <person name="Ara S."/>
            <person name="Prasad S."/>
            <person name="Manasa B.P."/>
            <person name="Begum Z."/>
            <person name="Singh A."/>
            <person name="Kumar Pinnaka A."/>
        </authorList>
    </citation>
    <scope>NUCLEOTIDE SEQUENCE [LARGE SCALE GENOMIC DNA]</scope>
    <source>
        <strain evidence="1 2">MN12-7</strain>
    </source>
</reference>
<accession>R9GR87</accession>
<dbReference type="PANTHER" id="PTHR11203:SF49">
    <property type="entry name" value="BLL1145 PROTEIN"/>
    <property type="match status" value="1"/>
</dbReference>
<dbReference type="RefSeq" id="WP_016196007.1">
    <property type="nucleotide sequence ID" value="NZ_AQPN01000099.1"/>
</dbReference>
<dbReference type="GO" id="GO:0004521">
    <property type="term" value="F:RNA endonuclease activity"/>
    <property type="evidence" value="ECO:0007669"/>
    <property type="project" value="TreeGrafter"/>
</dbReference>
<gene>
    <name evidence="1" type="ORF">ADIARSV_2776</name>
</gene>
<dbReference type="NCBIfam" id="TIGR04122">
    <property type="entry name" value="Xnuc_lig_assoc"/>
    <property type="match status" value="1"/>
</dbReference>
<sequence>MTQPLLQFNDKGIYCAAGDFYIDPWRPVDRAVITHAHSDHAYWGHKHYLAHSLSREVLYYRLGEISLETLDYEQETLINGVKVSFYPAGHIIGSAQVRVEYKGEVWVASGDYKLEDDGLSTPFVPVKCHTFISECTFGMPIYKWQPQQKIYDDMNQWWKSNAAEGRTTFIAGYSLGKAQRILQGLDLSIGKVYLHGVIANTNEALERNGIHLPEAQRVTPELVRESARGGLVICPPSAVGSIWMRRFPAVSFGYCSGWMSIRGAKKRRAADRGFVLSDHADWEGLITAIKATECESVCLTHGSTASFSRYLREQGFDAYEANTQYGLEEEENNETILEEKG</sequence>
<proteinExistence type="predicted"/>
<dbReference type="InterPro" id="IPR050698">
    <property type="entry name" value="MBL"/>
</dbReference>
<dbReference type="InterPro" id="IPR036866">
    <property type="entry name" value="RibonucZ/Hydroxyglut_hydro"/>
</dbReference>
<dbReference type="eggNOG" id="COG1236">
    <property type="taxonomic scope" value="Bacteria"/>
</dbReference>
<name>R9GR87_9SPHI</name>
<evidence type="ECO:0000313" key="2">
    <source>
        <dbReference type="Proteomes" id="UP000014174"/>
    </source>
</evidence>
<dbReference type="STRING" id="1150600.ADIARSV_2776"/>
<comment type="caution">
    <text evidence="1">The sequence shown here is derived from an EMBL/GenBank/DDBJ whole genome shotgun (WGS) entry which is preliminary data.</text>
</comment>
<dbReference type="Gene3D" id="3.60.15.10">
    <property type="entry name" value="Ribonuclease Z/Hydroxyacylglutathione hydrolase-like"/>
    <property type="match status" value="1"/>
</dbReference>
<evidence type="ECO:0000313" key="1">
    <source>
        <dbReference type="EMBL" id="EOR94060.1"/>
    </source>
</evidence>